<gene>
    <name evidence="1" type="ORF">F4821DRAFT_252658</name>
</gene>
<evidence type="ECO:0000313" key="2">
    <source>
        <dbReference type="Proteomes" id="UP001497680"/>
    </source>
</evidence>
<sequence length="190" mass="21018">MRSILVTVVLATLGITWATPTSMVISRRQDSVDSAPAECNFSNIDTFVETNNQGNNWCMRGYYAEGDIGCHDNSAGSPKYYTQADYPYCTCHSVAADSQGRHPVSVGIWFKGIRNPQWIDINTSDIQADDGRCYSYVRSDGTVQANGILPHWSTGGVQFACLWLNHTNVPEEVIGFSSRKYIGNPECPYS</sequence>
<accession>A0ACC0DMD3</accession>
<dbReference type="Proteomes" id="UP001497680">
    <property type="component" value="Unassembled WGS sequence"/>
</dbReference>
<reference evidence="1 2" key="1">
    <citation type="journal article" date="2022" name="New Phytol.">
        <title>Ecological generalism drives hyperdiversity of secondary metabolite gene clusters in xylarialean endophytes.</title>
        <authorList>
            <person name="Franco M.E.E."/>
            <person name="Wisecaver J.H."/>
            <person name="Arnold A.E."/>
            <person name="Ju Y.M."/>
            <person name="Slot J.C."/>
            <person name="Ahrendt S."/>
            <person name="Moore L.P."/>
            <person name="Eastman K.E."/>
            <person name="Scott K."/>
            <person name="Konkel Z."/>
            <person name="Mondo S.J."/>
            <person name="Kuo A."/>
            <person name="Hayes R.D."/>
            <person name="Haridas S."/>
            <person name="Andreopoulos B."/>
            <person name="Riley R."/>
            <person name="LaButti K."/>
            <person name="Pangilinan J."/>
            <person name="Lipzen A."/>
            <person name="Amirebrahimi M."/>
            <person name="Yan J."/>
            <person name="Adam C."/>
            <person name="Keymanesh K."/>
            <person name="Ng V."/>
            <person name="Louie K."/>
            <person name="Northen T."/>
            <person name="Drula E."/>
            <person name="Henrissat B."/>
            <person name="Hsieh H.M."/>
            <person name="Youens-Clark K."/>
            <person name="Lutzoni F."/>
            <person name="Miadlikowska J."/>
            <person name="Eastwood D.C."/>
            <person name="Hamelin R.C."/>
            <person name="Grigoriev I.V."/>
            <person name="U'Ren J.M."/>
        </authorList>
    </citation>
    <scope>NUCLEOTIDE SEQUENCE [LARGE SCALE GENOMIC DNA]</scope>
    <source>
        <strain evidence="1 2">ER1909</strain>
    </source>
</reference>
<comment type="caution">
    <text evidence="1">The sequence shown here is derived from an EMBL/GenBank/DDBJ whole genome shotgun (WGS) entry which is preliminary data.</text>
</comment>
<dbReference type="EMBL" id="MU394280">
    <property type="protein sequence ID" value="KAI6093656.1"/>
    <property type="molecule type" value="Genomic_DNA"/>
</dbReference>
<protein>
    <submittedName>
        <fullName evidence="1">Uncharacterized protein</fullName>
    </submittedName>
</protein>
<evidence type="ECO:0000313" key="1">
    <source>
        <dbReference type="EMBL" id="KAI6093656.1"/>
    </source>
</evidence>
<organism evidence="1 2">
    <name type="scientific">Hypoxylon rubiginosum</name>
    <dbReference type="NCBI Taxonomy" id="110542"/>
    <lineage>
        <taxon>Eukaryota</taxon>
        <taxon>Fungi</taxon>
        <taxon>Dikarya</taxon>
        <taxon>Ascomycota</taxon>
        <taxon>Pezizomycotina</taxon>
        <taxon>Sordariomycetes</taxon>
        <taxon>Xylariomycetidae</taxon>
        <taxon>Xylariales</taxon>
        <taxon>Hypoxylaceae</taxon>
        <taxon>Hypoxylon</taxon>
    </lineage>
</organism>
<proteinExistence type="predicted"/>
<name>A0ACC0DMD3_9PEZI</name>
<keyword evidence="2" id="KW-1185">Reference proteome</keyword>